<keyword evidence="4 9" id="KW-0812">Transmembrane</keyword>
<dbReference type="EMBL" id="JADWDC010000050">
    <property type="protein sequence ID" value="MCC0178666.1"/>
    <property type="molecule type" value="Genomic_DNA"/>
</dbReference>
<keyword evidence="12" id="KW-1185">Reference proteome</keyword>
<organism evidence="11 12">
    <name type="scientific">Waterburya agarophytonicola KI4</name>
    <dbReference type="NCBI Taxonomy" id="2874699"/>
    <lineage>
        <taxon>Bacteria</taxon>
        <taxon>Bacillati</taxon>
        <taxon>Cyanobacteriota</taxon>
        <taxon>Cyanophyceae</taxon>
        <taxon>Pleurocapsales</taxon>
        <taxon>Hyellaceae</taxon>
        <taxon>Waterburya</taxon>
        <taxon>Waterburya agarophytonicola</taxon>
    </lineage>
</organism>
<comment type="similarity">
    <text evidence="8">Belongs to the exbB/tolQ family.</text>
</comment>
<evidence type="ECO:0000256" key="1">
    <source>
        <dbReference type="ARBA" id="ARBA00004651"/>
    </source>
</evidence>
<evidence type="ECO:0000256" key="4">
    <source>
        <dbReference type="ARBA" id="ARBA00022692"/>
    </source>
</evidence>
<keyword evidence="5 8" id="KW-0653">Protein transport</keyword>
<comment type="subcellular location">
    <subcellularLocation>
        <location evidence="1">Cell membrane</location>
        <topology evidence="1">Multi-pass membrane protein</topology>
    </subcellularLocation>
    <subcellularLocation>
        <location evidence="8">Membrane</location>
        <topology evidence="8">Multi-pass membrane protein</topology>
    </subcellularLocation>
</comment>
<keyword evidence="7 9" id="KW-0472">Membrane</keyword>
<dbReference type="InterPro" id="IPR002898">
    <property type="entry name" value="MotA_ExbB_proton_chnl"/>
</dbReference>
<gene>
    <name evidence="11" type="ORF">I4641_16975</name>
</gene>
<dbReference type="Proteomes" id="UP000729733">
    <property type="component" value="Unassembled WGS sequence"/>
</dbReference>
<dbReference type="GO" id="GO:0005886">
    <property type="term" value="C:plasma membrane"/>
    <property type="evidence" value="ECO:0007669"/>
    <property type="project" value="UniProtKB-SubCell"/>
</dbReference>
<evidence type="ECO:0000256" key="9">
    <source>
        <dbReference type="SAM" id="Phobius"/>
    </source>
</evidence>
<reference evidence="11" key="1">
    <citation type="journal article" date="2021" name="Antonie Van Leeuwenhoek">
        <title>Draft genome and description of Waterburya agarophytonicola gen. nov. sp. nov. (Pleurocapsales, Cyanobacteria): a seaweed symbiont.</title>
        <authorList>
            <person name="Bonthond G."/>
            <person name="Shalygin S."/>
            <person name="Bayer T."/>
            <person name="Weinberger F."/>
        </authorList>
    </citation>
    <scope>NUCLEOTIDE SEQUENCE</scope>
    <source>
        <strain evidence="11">KI4</strain>
    </source>
</reference>
<evidence type="ECO:0000256" key="5">
    <source>
        <dbReference type="ARBA" id="ARBA00022927"/>
    </source>
</evidence>
<evidence type="ECO:0000313" key="11">
    <source>
        <dbReference type="EMBL" id="MCC0178666.1"/>
    </source>
</evidence>
<proteinExistence type="inferred from homology"/>
<dbReference type="PANTHER" id="PTHR30625">
    <property type="entry name" value="PROTEIN TOLQ"/>
    <property type="match status" value="1"/>
</dbReference>
<keyword evidence="3" id="KW-1003">Cell membrane</keyword>
<protein>
    <submittedName>
        <fullName evidence="11">MotA/TolQ/ExbB proton channel family protein</fullName>
    </submittedName>
</protein>
<dbReference type="RefSeq" id="WP_229641769.1">
    <property type="nucleotide sequence ID" value="NZ_JADWDC010000050.1"/>
</dbReference>
<keyword evidence="2 8" id="KW-0813">Transport</keyword>
<dbReference type="InterPro" id="IPR050790">
    <property type="entry name" value="ExbB/TolQ_transport"/>
</dbReference>
<dbReference type="PANTHER" id="PTHR30625:SF15">
    <property type="entry name" value="BIOPOLYMER TRANSPORT PROTEIN EXBB"/>
    <property type="match status" value="1"/>
</dbReference>
<feature type="transmembrane region" description="Helical" evidence="9">
    <location>
        <begin position="116"/>
        <end position="139"/>
    </location>
</feature>
<evidence type="ECO:0000256" key="2">
    <source>
        <dbReference type="ARBA" id="ARBA00022448"/>
    </source>
</evidence>
<evidence type="ECO:0000256" key="8">
    <source>
        <dbReference type="RuleBase" id="RU004057"/>
    </source>
</evidence>
<dbReference type="AlphaFoldDB" id="A0A964BV13"/>
<keyword evidence="6 9" id="KW-1133">Transmembrane helix</keyword>
<feature type="domain" description="MotA/TolQ/ExbB proton channel" evidence="10">
    <location>
        <begin position="72"/>
        <end position="192"/>
    </location>
</feature>
<sequence length="215" mass="23447">METILQLFKNGGLVMYPLLGLSIYSVAITLERSLFWLRTSRQQDSVIKQLLNLYRDDTDAATMMLQRHLNLPVARIFLVALSLKRSTPEKFKLALETAAQAEIPVLKRFSNSFETVISLSPLLGLLGTVVGLIASLSSLKLGDIESSQAAGVTGGIGEALTSTAAGLIVAIATLFFASIFRGLYLRQIALIQEVGGQLELIHLDKHDRTEHSIVP</sequence>
<evidence type="ECO:0000256" key="7">
    <source>
        <dbReference type="ARBA" id="ARBA00023136"/>
    </source>
</evidence>
<evidence type="ECO:0000259" key="10">
    <source>
        <dbReference type="Pfam" id="PF01618"/>
    </source>
</evidence>
<accession>A0A964BV13</accession>
<feature type="transmembrane region" description="Helical" evidence="9">
    <location>
        <begin position="12"/>
        <end position="30"/>
    </location>
</feature>
<evidence type="ECO:0000256" key="6">
    <source>
        <dbReference type="ARBA" id="ARBA00022989"/>
    </source>
</evidence>
<evidence type="ECO:0000313" key="12">
    <source>
        <dbReference type="Proteomes" id="UP000729733"/>
    </source>
</evidence>
<dbReference type="Pfam" id="PF01618">
    <property type="entry name" value="MotA_ExbB"/>
    <property type="match status" value="1"/>
</dbReference>
<comment type="caution">
    <text evidence="11">The sequence shown here is derived from an EMBL/GenBank/DDBJ whole genome shotgun (WGS) entry which is preliminary data.</text>
</comment>
<evidence type="ECO:0000256" key="3">
    <source>
        <dbReference type="ARBA" id="ARBA00022475"/>
    </source>
</evidence>
<name>A0A964BV13_9CYAN</name>
<dbReference type="GO" id="GO:0017038">
    <property type="term" value="P:protein import"/>
    <property type="evidence" value="ECO:0007669"/>
    <property type="project" value="TreeGrafter"/>
</dbReference>
<feature type="transmembrane region" description="Helical" evidence="9">
    <location>
        <begin position="159"/>
        <end position="180"/>
    </location>
</feature>